<dbReference type="Proteomes" id="UP000285295">
    <property type="component" value="Unassembled WGS sequence"/>
</dbReference>
<proteinExistence type="predicted"/>
<dbReference type="SUPFAM" id="SSF53850">
    <property type="entry name" value="Periplasmic binding protein-like II"/>
    <property type="match status" value="1"/>
</dbReference>
<protein>
    <submittedName>
        <fullName evidence="1">Phosphate ABC transporter substrate-binding protein</fullName>
    </submittedName>
</protein>
<comment type="caution">
    <text evidence="1">The sequence shown here is derived from an EMBL/GenBank/DDBJ whole genome shotgun (WGS) entry which is preliminary data.</text>
</comment>
<dbReference type="EMBL" id="SAUX01000017">
    <property type="protein sequence ID" value="RWR28044.1"/>
    <property type="molecule type" value="Genomic_DNA"/>
</dbReference>
<reference evidence="1 2" key="1">
    <citation type="submission" date="2019-01" db="EMBL/GenBank/DDBJ databases">
        <title>Sinorhodobacter populi sp. nov. isolated from the symptomatic bark tissue of Populus euramericana canker.</title>
        <authorList>
            <person name="Xu G."/>
        </authorList>
    </citation>
    <scope>NUCLEOTIDE SEQUENCE [LARGE SCALE GENOMIC DNA]</scope>
    <source>
        <strain evidence="1 2">D19-10-3-21</strain>
    </source>
</reference>
<organism evidence="1 2">
    <name type="scientific">Paenirhodobacter populi</name>
    <dbReference type="NCBI Taxonomy" id="2306993"/>
    <lineage>
        <taxon>Bacteria</taxon>
        <taxon>Pseudomonadati</taxon>
        <taxon>Pseudomonadota</taxon>
        <taxon>Alphaproteobacteria</taxon>
        <taxon>Rhodobacterales</taxon>
        <taxon>Rhodobacter group</taxon>
        <taxon>Paenirhodobacter</taxon>
    </lineage>
</organism>
<reference evidence="1 2" key="2">
    <citation type="submission" date="2019-01" db="EMBL/GenBank/DDBJ databases">
        <authorList>
            <person name="Li Y."/>
        </authorList>
    </citation>
    <scope>NUCLEOTIDE SEQUENCE [LARGE SCALE GENOMIC DNA]</scope>
    <source>
        <strain evidence="1 2">D19-10-3-21</strain>
    </source>
</reference>
<accession>A0A443K5M3</accession>
<dbReference type="RefSeq" id="WP_128237942.1">
    <property type="nucleotide sequence ID" value="NZ_SAUX01000017.1"/>
</dbReference>
<name>A0A443K5M3_9RHOB</name>
<dbReference type="OrthoDB" id="8689594at2"/>
<dbReference type="AlphaFoldDB" id="A0A443K5M3"/>
<dbReference type="Gene3D" id="3.40.190.10">
    <property type="entry name" value="Periplasmic binding protein-like II"/>
    <property type="match status" value="2"/>
</dbReference>
<evidence type="ECO:0000313" key="1">
    <source>
        <dbReference type="EMBL" id="RWR28044.1"/>
    </source>
</evidence>
<sequence length="306" mass="33468">MDTAAIGAAPRQLHALMTDYPNTRALRAGQIGSDLLGLMLEEVTVVFREFPALVRGEKYDVAELPIVTYLQAHEAGAPLVLLPYVMNGRFQHDALVHDASLPPARRLTVPQDLRGRRIGVRSYSQTTVTWVRGILAEDYGIAPEEVTWVTLDDAHVAGVADPVWCRRAPAGATLQDLLLAGRIDAAVIAPRFVTDDRIRPLIADPAAAALDWHRRTGIRPMNHMLVMRRELSRDGPDLAAEVFRMLLASKHAAPVAENGIDLTPAGLANLRPSLEGIIDYAFRSGAIGRRPSVDELFDDTTRNLSA</sequence>
<gene>
    <name evidence="1" type="ORF">D2T31_14835</name>
</gene>
<evidence type="ECO:0000313" key="2">
    <source>
        <dbReference type="Proteomes" id="UP000285295"/>
    </source>
</evidence>